<keyword evidence="2" id="KW-0503">Monooxygenase</keyword>
<accession>A0A077HP95</accession>
<keyword evidence="3" id="KW-1185">Reference proteome</keyword>
<dbReference type="GO" id="GO:0005829">
    <property type="term" value="C:cytosol"/>
    <property type="evidence" value="ECO:0007669"/>
    <property type="project" value="TreeGrafter"/>
</dbReference>
<reference evidence="2 3" key="1">
    <citation type="submission" date="2014-08" db="EMBL/GenBank/DDBJ databases">
        <title>Complete genome sequence of Corynebacterium ureicelerivorans DSM 45051, a lipophilic and urea-splitting isolate from a blood culture of a septicaemia patient.</title>
        <authorList>
            <person name="Tippelt A."/>
            <person name="Albersmeier A."/>
            <person name="Brinkrolf K."/>
            <person name="Ruckert C."/>
            <person name="Tauch A."/>
        </authorList>
    </citation>
    <scope>NUCLEOTIDE SEQUENCE [LARGE SCALE GENOMIC DNA]</scope>
    <source>
        <strain evidence="2 3">IMMIB RIV-2301</strain>
    </source>
</reference>
<dbReference type="OrthoDB" id="7903015at2"/>
<dbReference type="AlphaFoldDB" id="A0A077HP95"/>
<dbReference type="RefSeq" id="WP_038610325.1">
    <property type="nucleotide sequence ID" value="NZ_CP009215.1"/>
</dbReference>
<dbReference type="Gene3D" id="3.20.20.30">
    <property type="entry name" value="Luciferase-like domain"/>
    <property type="match status" value="1"/>
</dbReference>
<dbReference type="InterPro" id="IPR011251">
    <property type="entry name" value="Luciferase-like_dom"/>
</dbReference>
<protein>
    <submittedName>
        <fullName evidence="2">Alkane 1-monooxygenase</fullName>
    </submittedName>
</protein>
<gene>
    <name evidence="2" type="ORF">CUREI_03260</name>
</gene>
<dbReference type="PANTHER" id="PTHR30137:SF15">
    <property type="entry name" value="BLL6902 PROTEIN"/>
    <property type="match status" value="1"/>
</dbReference>
<name>A0A077HP95_9CORY</name>
<dbReference type="GO" id="GO:0016705">
    <property type="term" value="F:oxidoreductase activity, acting on paired donors, with incorporation or reduction of molecular oxygen"/>
    <property type="evidence" value="ECO:0007669"/>
    <property type="project" value="InterPro"/>
</dbReference>
<sequence>MKAFGFLSFGHYAFGGQRGPSAEKIAKTHLEIAQAADEIGVNNASFRVHHFVPQASAPMPLLGAVAGSTERIEVGTGVIDMRYENPLYLAEEAASLYQLSGGRVALGVSRGAPEVAERGWEAFGYKGEAPNGADVARAHLEAFMAAVDGNGFATAAPLERQYPNMFQPGSALPVFPMTPELRKHIFYGSGTHASAEQTAKDGLNLMSSTLVSETTAETLGEIQAEQITRYRAAWKEAGHDWTPRVSVSRSIFPIVDGADMQRFGMQASGSDQVGMLPDVGASTFGRTYAAEPDKLIEQLKADPAVMAADTLLITVPTGLGVDANVKILENFATHVAPELGWQPNTEGPVTGYSID</sequence>
<evidence type="ECO:0000313" key="2">
    <source>
        <dbReference type="EMBL" id="AIL96442.1"/>
    </source>
</evidence>
<dbReference type="GO" id="GO:0004497">
    <property type="term" value="F:monooxygenase activity"/>
    <property type="evidence" value="ECO:0007669"/>
    <property type="project" value="UniProtKB-KW"/>
</dbReference>
<dbReference type="EMBL" id="CP009215">
    <property type="protein sequence ID" value="AIL96442.1"/>
    <property type="molecule type" value="Genomic_DNA"/>
</dbReference>
<dbReference type="SUPFAM" id="SSF51679">
    <property type="entry name" value="Bacterial luciferase-like"/>
    <property type="match status" value="1"/>
</dbReference>
<dbReference type="InterPro" id="IPR050766">
    <property type="entry name" value="Bact_Lucif_Oxidored"/>
</dbReference>
<proteinExistence type="predicted"/>
<feature type="domain" description="Luciferase-like" evidence="1">
    <location>
        <begin position="9"/>
        <end position="256"/>
    </location>
</feature>
<dbReference type="STRING" id="401472.CUREI_03260"/>
<organism evidence="2 3">
    <name type="scientific">Corynebacterium ureicelerivorans</name>
    <dbReference type="NCBI Taxonomy" id="401472"/>
    <lineage>
        <taxon>Bacteria</taxon>
        <taxon>Bacillati</taxon>
        <taxon>Actinomycetota</taxon>
        <taxon>Actinomycetes</taxon>
        <taxon>Mycobacteriales</taxon>
        <taxon>Corynebacteriaceae</taxon>
        <taxon>Corynebacterium</taxon>
    </lineage>
</organism>
<dbReference type="KEGG" id="cuv:CUREI_03260"/>
<keyword evidence="2" id="KW-0560">Oxidoreductase</keyword>
<dbReference type="InterPro" id="IPR036661">
    <property type="entry name" value="Luciferase-like_sf"/>
</dbReference>
<dbReference type="HOGENOM" id="CLU_027853_2_1_11"/>
<dbReference type="Proteomes" id="UP000028939">
    <property type="component" value="Chromosome"/>
</dbReference>
<evidence type="ECO:0000313" key="3">
    <source>
        <dbReference type="Proteomes" id="UP000028939"/>
    </source>
</evidence>
<dbReference type="Pfam" id="PF00296">
    <property type="entry name" value="Bac_luciferase"/>
    <property type="match status" value="1"/>
</dbReference>
<dbReference type="PANTHER" id="PTHR30137">
    <property type="entry name" value="LUCIFERASE-LIKE MONOOXYGENASE"/>
    <property type="match status" value="1"/>
</dbReference>
<evidence type="ECO:0000259" key="1">
    <source>
        <dbReference type="Pfam" id="PF00296"/>
    </source>
</evidence>